<reference evidence="3 4" key="1">
    <citation type="journal article" date="2021" name="Elife">
        <title>Chloroplast acquisition without the gene transfer in kleptoplastic sea slugs, Plakobranchus ocellatus.</title>
        <authorList>
            <person name="Maeda T."/>
            <person name="Takahashi S."/>
            <person name="Yoshida T."/>
            <person name="Shimamura S."/>
            <person name="Takaki Y."/>
            <person name="Nagai Y."/>
            <person name="Toyoda A."/>
            <person name="Suzuki Y."/>
            <person name="Arimoto A."/>
            <person name="Ishii H."/>
            <person name="Satoh N."/>
            <person name="Nishiyama T."/>
            <person name="Hasebe M."/>
            <person name="Maruyama T."/>
            <person name="Minagawa J."/>
            <person name="Obokata J."/>
            <person name="Shigenobu S."/>
        </authorList>
    </citation>
    <scope>NUCLEOTIDE SEQUENCE [LARGE SCALE GENOMIC DNA]</scope>
</reference>
<gene>
    <name evidence="3" type="ORF">ElyMa_004641000</name>
</gene>
<keyword evidence="1" id="KW-0175">Coiled coil</keyword>
<protein>
    <submittedName>
        <fullName evidence="3">RNA-directed DNA polymerase from mobile element jockey-like</fullName>
    </submittedName>
</protein>
<keyword evidence="3" id="KW-0808">Transferase</keyword>
<dbReference type="EMBL" id="BMAT01009309">
    <property type="protein sequence ID" value="GFS03777.1"/>
    <property type="molecule type" value="Genomic_DNA"/>
</dbReference>
<evidence type="ECO:0000313" key="4">
    <source>
        <dbReference type="Proteomes" id="UP000762676"/>
    </source>
</evidence>
<name>A0AAV4I451_9GAST</name>
<keyword evidence="3" id="KW-0695">RNA-directed DNA polymerase</keyword>
<keyword evidence="3" id="KW-0548">Nucleotidyltransferase</keyword>
<evidence type="ECO:0000313" key="3">
    <source>
        <dbReference type="EMBL" id="GFS03777.1"/>
    </source>
</evidence>
<evidence type="ECO:0000256" key="2">
    <source>
        <dbReference type="SAM" id="MobiDB-lite"/>
    </source>
</evidence>
<proteinExistence type="predicted"/>
<sequence>MKKNLTDARSFAGTLTNSDHRLVRANLDFHIKPIRKNSGKKINKFYTNLLQDEETKAKFQAHADQLLSNNKKNPPSTPQAALDNLYTTLLEASKETLPPISQKHANRFCPEIEKLSKQQKETRLSINNTNNDETKKKLKAERNKLLHQIKVKSLETANNRIDNLVKEIQNCNSGSAQMYNAVKAIFRKPTRPIAVKNEEGALVENGNEKAKILKDYFSEKYNGTRIEPFAKKGELNNPITPEEVRKAVASLSNNKAPGPDGIQVELLKSAPPYP</sequence>
<dbReference type="AlphaFoldDB" id="A0AAV4I451"/>
<comment type="caution">
    <text evidence="3">The sequence shown here is derived from an EMBL/GenBank/DDBJ whole genome shotgun (WGS) entry which is preliminary data.</text>
</comment>
<dbReference type="Proteomes" id="UP000762676">
    <property type="component" value="Unassembled WGS sequence"/>
</dbReference>
<feature type="region of interest" description="Disordered" evidence="2">
    <location>
        <begin position="252"/>
        <end position="274"/>
    </location>
</feature>
<accession>A0AAV4I451</accession>
<feature type="coiled-coil region" evidence="1">
    <location>
        <begin position="112"/>
        <end position="174"/>
    </location>
</feature>
<dbReference type="GO" id="GO:0003964">
    <property type="term" value="F:RNA-directed DNA polymerase activity"/>
    <property type="evidence" value="ECO:0007669"/>
    <property type="project" value="UniProtKB-KW"/>
</dbReference>
<organism evidence="3 4">
    <name type="scientific">Elysia marginata</name>
    <dbReference type="NCBI Taxonomy" id="1093978"/>
    <lineage>
        <taxon>Eukaryota</taxon>
        <taxon>Metazoa</taxon>
        <taxon>Spiralia</taxon>
        <taxon>Lophotrochozoa</taxon>
        <taxon>Mollusca</taxon>
        <taxon>Gastropoda</taxon>
        <taxon>Heterobranchia</taxon>
        <taxon>Euthyneura</taxon>
        <taxon>Panpulmonata</taxon>
        <taxon>Sacoglossa</taxon>
        <taxon>Placobranchoidea</taxon>
        <taxon>Plakobranchidae</taxon>
        <taxon>Elysia</taxon>
    </lineage>
</organism>
<evidence type="ECO:0000256" key="1">
    <source>
        <dbReference type="SAM" id="Coils"/>
    </source>
</evidence>
<keyword evidence="4" id="KW-1185">Reference proteome</keyword>